<dbReference type="Gene3D" id="3.30.420.10">
    <property type="entry name" value="Ribonuclease H-like superfamily/Ribonuclease H"/>
    <property type="match status" value="1"/>
</dbReference>
<evidence type="ECO:0000256" key="3">
    <source>
        <dbReference type="ARBA" id="ARBA00022839"/>
    </source>
</evidence>
<reference evidence="7" key="2">
    <citation type="submission" date="2020-10" db="UniProtKB">
        <authorList>
            <consortium name="WormBaseParasite"/>
        </authorList>
    </citation>
    <scope>IDENTIFICATION</scope>
</reference>
<dbReference type="SMART" id="SM00479">
    <property type="entry name" value="EXOIII"/>
    <property type="match status" value="1"/>
</dbReference>
<dbReference type="InterPro" id="IPR013520">
    <property type="entry name" value="Ribonucl_H"/>
</dbReference>
<dbReference type="CDD" id="cd06133">
    <property type="entry name" value="ERI-1_3'hExo_like"/>
    <property type="match status" value="1"/>
</dbReference>
<sequence>MPPEGETSTSGVEATPETDEHPESPRLIQARRIYVVEGKYPKKLMQTELVEAGVELSQPKYKKKDLERIFFKTFGVHFMRVAEERRRLRVERQKTTNHHRFDYIIVIDFECTCKPAEKNLDFDSFEIIEFPAVVIDVNQCCIIEEYFHRYIKPVRNRVTDFCTELTGITPEQIAKKGIPLQRGLLEFRSWLTEKGIIDEDKRYAYAVDGQSDIGHFLQTSLKLNGLPFLHDFRRYVDVKTAFQHSGYSKSTVKLKRMLKVMDMKFDGRAHCGLDDTRNIAKVVLRLLQEGHTIDYTHNTPN</sequence>
<dbReference type="InterPro" id="IPR036397">
    <property type="entry name" value="RNaseH_sf"/>
</dbReference>
<dbReference type="InterPro" id="IPR047201">
    <property type="entry name" value="ERI-1_3'hExo-like"/>
</dbReference>
<keyword evidence="6" id="KW-1185">Reference proteome</keyword>
<dbReference type="WBParaSite" id="Pan_g8117.t1">
    <property type="protein sequence ID" value="Pan_g8117.t1"/>
    <property type="gene ID" value="Pan_g8117"/>
</dbReference>
<keyword evidence="3" id="KW-0269">Exonuclease</keyword>
<dbReference type="GO" id="GO:0000175">
    <property type="term" value="F:3'-5'-RNA exonuclease activity"/>
    <property type="evidence" value="ECO:0007669"/>
    <property type="project" value="InterPro"/>
</dbReference>
<dbReference type="InterPro" id="IPR012337">
    <property type="entry name" value="RNaseH-like_sf"/>
</dbReference>
<feature type="region of interest" description="Disordered" evidence="4">
    <location>
        <begin position="1"/>
        <end position="24"/>
    </location>
</feature>
<dbReference type="GO" id="GO:0003676">
    <property type="term" value="F:nucleic acid binding"/>
    <property type="evidence" value="ECO:0007669"/>
    <property type="project" value="InterPro"/>
</dbReference>
<evidence type="ECO:0000313" key="6">
    <source>
        <dbReference type="Proteomes" id="UP000492821"/>
    </source>
</evidence>
<proteinExistence type="predicted"/>
<keyword evidence="1" id="KW-0540">Nuclease</keyword>
<dbReference type="InterPro" id="IPR051274">
    <property type="entry name" value="3-5_Exoribonuclease"/>
</dbReference>
<evidence type="ECO:0000256" key="2">
    <source>
        <dbReference type="ARBA" id="ARBA00022801"/>
    </source>
</evidence>
<name>A0A7E4W8H2_PANRE</name>
<dbReference type="PANTHER" id="PTHR23044">
    <property type="entry name" value="3'-5' EXONUCLEASE ERI1-RELATED"/>
    <property type="match status" value="1"/>
</dbReference>
<dbReference type="AlphaFoldDB" id="A0A7E4W8H2"/>
<keyword evidence="2" id="KW-0378">Hydrolase</keyword>
<accession>A0A7E4W8H2</accession>
<reference evidence="6" key="1">
    <citation type="journal article" date="2013" name="Genetics">
        <title>The draft genome and transcriptome of Panagrellus redivivus are shaped by the harsh demands of a free-living lifestyle.</title>
        <authorList>
            <person name="Srinivasan J."/>
            <person name="Dillman A.R."/>
            <person name="Macchietto M.G."/>
            <person name="Heikkinen L."/>
            <person name="Lakso M."/>
            <person name="Fracchia K.M."/>
            <person name="Antoshechkin I."/>
            <person name="Mortazavi A."/>
            <person name="Wong G."/>
            <person name="Sternberg P.W."/>
        </authorList>
    </citation>
    <scope>NUCLEOTIDE SEQUENCE [LARGE SCALE GENOMIC DNA]</scope>
    <source>
        <strain evidence="6">MT8872</strain>
    </source>
</reference>
<evidence type="ECO:0000313" key="7">
    <source>
        <dbReference type="WBParaSite" id="Pan_g8117.t1"/>
    </source>
</evidence>
<evidence type="ECO:0000256" key="1">
    <source>
        <dbReference type="ARBA" id="ARBA00022722"/>
    </source>
</evidence>
<evidence type="ECO:0000256" key="4">
    <source>
        <dbReference type="SAM" id="MobiDB-lite"/>
    </source>
</evidence>
<protein>
    <submittedName>
        <fullName evidence="7">Exonuclease domain-containing protein</fullName>
    </submittedName>
</protein>
<dbReference type="Pfam" id="PF00929">
    <property type="entry name" value="RNase_T"/>
    <property type="match status" value="1"/>
</dbReference>
<dbReference type="SUPFAM" id="SSF53098">
    <property type="entry name" value="Ribonuclease H-like"/>
    <property type="match status" value="1"/>
</dbReference>
<dbReference type="Proteomes" id="UP000492821">
    <property type="component" value="Unassembled WGS sequence"/>
</dbReference>
<evidence type="ECO:0000259" key="5">
    <source>
        <dbReference type="SMART" id="SM00479"/>
    </source>
</evidence>
<feature type="domain" description="Exonuclease" evidence="5">
    <location>
        <begin position="103"/>
        <end position="292"/>
    </location>
</feature>
<organism evidence="6 7">
    <name type="scientific">Panagrellus redivivus</name>
    <name type="common">Microworm</name>
    <dbReference type="NCBI Taxonomy" id="6233"/>
    <lineage>
        <taxon>Eukaryota</taxon>
        <taxon>Metazoa</taxon>
        <taxon>Ecdysozoa</taxon>
        <taxon>Nematoda</taxon>
        <taxon>Chromadorea</taxon>
        <taxon>Rhabditida</taxon>
        <taxon>Tylenchina</taxon>
        <taxon>Panagrolaimomorpha</taxon>
        <taxon>Panagrolaimoidea</taxon>
        <taxon>Panagrolaimidae</taxon>
        <taxon>Panagrellus</taxon>
    </lineage>
</organism>
<feature type="compositionally biased region" description="Polar residues" evidence="4">
    <location>
        <begin position="1"/>
        <end position="12"/>
    </location>
</feature>
<dbReference type="PANTHER" id="PTHR23044:SF61">
    <property type="entry name" value="3'-5' EXORIBONUCLEASE 1-RELATED"/>
    <property type="match status" value="1"/>
</dbReference>